<dbReference type="PANTHER" id="PTHR21038">
    <property type="entry name" value="40-2-3 PROTEIN-RELATED"/>
    <property type="match status" value="1"/>
</dbReference>
<evidence type="ECO:0000256" key="8">
    <source>
        <dbReference type="ARBA" id="ARBA00023242"/>
    </source>
</evidence>
<dbReference type="Proteomes" id="UP001476798">
    <property type="component" value="Unassembled WGS sequence"/>
</dbReference>
<evidence type="ECO:0000313" key="10">
    <source>
        <dbReference type="EMBL" id="MEQ2180208.1"/>
    </source>
</evidence>
<reference evidence="10 11" key="1">
    <citation type="submission" date="2021-06" db="EMBL/GenBank/DDBJ databases">
        <authorList>
            <person name="Palmer J.M."/>
        </authorList>
    </citation>
    <scope>NUCLEOTIDE SEQUENCE [LARGE SCALE GENOMIC DNA]</scope>
    <source>
        <strain evidence="10 11">GA_2019</strain>
        <tissue evidence="10">Muscle</tissue>
    </source>
</reference>
<evidence type="ECO:0000256" key="5">
    <source>
        <dbReference type="ARBA" id="ARBA00022448"/>
    </source>
</evidence>
<keyword evidence="7" id="KW-0694">RNA-binding</keyword>
<sequence>RRLYRQPDPQRGQNTTMSRRPFQLQRRFWFLRADHCRRSSRHSARLVRPRSFFAEGSRCVELAKPPPHTPPVRTRQPPTAWTLHPPPVSSAPVKVETVEKKVPKGVPLQFDINSVGKPVRTPFDLFLQMISCHWLKSACRPLAFVLQQTSMTLNERFRILKDRRVATAQSSRGSRFVTVG</sequence>
<accession>A0ABV0P9T3</accession>
<evidence type="ECO:0000256" key="6">
    <source>
        <dbReference type="ARBA" id="ARBA00022816"/>
    </source>
</evidence>
<dbReference type="InterPro" id="IPR009782">
    <property type="entry name" value="FYTTD1"/>
</dbReference>
<proteinExistence type="inferred from homology"/>
<name>A0ABV0P9T3_9TELE</name>
<organism evidence="10 11">
    <name type="scientific">Goodea atripinnis</name>
    <dbReference type="NCBI Taxonomy" id="208336"/>
    <lineage>
        <taxon>Eukaryota</taxon>
        <taxon>Metazoa</taxon>
        <taxon>Chordata</taxon>
        <taxon>Craniata</taxon>
        <taxon>Vertebrata</taxon>
        <taxon>Euteleostomi</taxon>
        <taxon>Actinopterygii</taxon>
        <taxon>Neopterygii</taxon>
        <taxon>Teleostei</taxon>
        <taxon>Neoteleostei</taxon>
        <taxon>Acanthomorphata</taxon>
        <taxon>Ovalentaria</taxon>
        <taxon>Atherinomorphae</taxon>
        <taxon>Cyprinodontiformes</taxon>
        <taxon>Goodeidae</taxon>
        <taxon>Goodea</taxon>
    </lineage>
</organism>
<evidence type="ECO:0000256" key="9">
    <source>
        <dbReference type="ARBA" id="ARBA00030067"/>
    </source>
</evidence>
<comment type="similarity">
    <text evidence="3">Belongs to the UIF family.</text>
</comment>
<dbReference type="PANTHER" id="PTHR21038:SF2">
    <property type="entry name" value="UAP56-INTERACTING FACTOR"/>
    <property type="match status" value="1"/>
</dbReference>
<comment type="caution">
    <text evidence="10">The sequence shown here is derived from an EMBL/GenBank/DDBJ whole genome shotgun (WGS) entry which is preliminary data.</text>
</comment>
<keyword evidence="11" id="KW-1185">Reference proteome</keyword>
<evidence type="ECO:0000313" key="11">
    <source>
        <dbReference type="Proteomes" id="UP001476798"/>
    </source>
</evidence>
<evidence type="ECO:0000256" key="3">
    <source>
        <dbReference type="ARBA" id="ARBA00010722"/>
    </source>
</evidence>
<feature type="non-terminal residue" evidence="10">
    <location>
        <position position="1"/>
    </location>
</feature>
<dbReference type="Pfam" id="PF07078">
    <property type="entry name" value="FYTT"/>
    <property type="match status" value="2"/>
</dbReference>
<keyword evidence="8" id="KW-0539">Nucleus</keyword>
<comment type="subcellular location">
    <subcellularLocation>
        <location evidence="1">Nucleus speckle</location>
    </subcellularLocation>
    <subcellularLocation>
        <location evidence="2">Nucleus</location>
        <location evidence="2">Nucleoplasm</location>
    </subcellularLocation>
</comment>
<evidence type="ECO:0000256" key="1">
    <source>
        <dbReference type="ARBA" id="ARBA00004324"/>
    </source>
</evidence>
<dbReference type="EMBL" id="JAHRIO010066907">
    <property type="protein sequence ID" value="MEQ2180208.1"/>
    <property type="molecule type" value="Genomic_DNA"/>
</dbReference>
<protein>
    <recommendedName>
        <fullName evidence="4">UAP56-interacting factor</fullName>
    </recommendedName>
    <alternativeName>
        <fullName evidence="9">Forty-two-three domain-containing protein 1</fullName>
    </alternativeName>
</protein>
<keyword evidence="6" id="KW-0509">mRNA transport</keyword>
<gene>
    <name evidence="10" type="ORF">GOODEAATRI_033419</name>
</gene>
<evidence type="ECO:0000256" key="7">
    <source>
        <dbReference type="ARBA" id="ARBA00022884"/>
    </source>
</evidence>
<evidence type="ECO:0000256" key="2">
    <source>
        <dbReference type="ARBA" id="ARBA00004642"/>
    </source>
</evidence>
<evidence type="ECO:0000256" key="4">
    <source>
        <dbReference type="ARBA" id="ARBA00020622"/>
    </source>
</evidence>
<keyword evidence="5" id="KW-0813">Transport</keyword>